<sequence length="424" mass="44087">MRGGRRRRHAQTSTGLLMSDIHVPAGTMAFIPNAERSRISVSLVLLALALGAFAFGTAEFTAMSLLPEIAADFRLAEPVAASVVSAYALGVVIGAPLIAVSLSRTSRRRLLIGCMGLFAIGNALSTVAPSFEALLVFRFVSGLPHGAYLGVAALMAASLIERRRRASAVARVMLGLTLSMILGVFAVTALGQALGWRWAFALPGSLAMIVMALCVWQLPRDVPDLGASALSELKGLGNRQIWLTLLTGAIGFAGFFAVYAYTASTLIGVTGLERHWVPFMIALYGIGMTGGTVAAGWCADRALMSTPAIFLCASALALVAFALTAESAWGIGLAMLAVSFFSATGGVLQTRLMDVAGRAQTTAAVLNHSAFNMANAIGPWLGGIPIALGYGFPSAGLVGAVLSLGGLAIWLVACRDDRRTNPTT</sequence>
<dbReference type="EMBL" id="CP113520">
    <property type="protein sequence ID" value="WAJ28231.1"/>
    <property type="molecule type" value="Genomic_DNA"/>
</dbReference>
<gene>
    <name evidence="1" type="ORF">OXU80_25995</name>
</gene>
<evidence type="ECO:0000313" key="1">
    <source>
        <dbReference type="EMBL" id="WAJ28231.1"/>
    </source>
</evidence>
<protein>
    <submittedName>
        <fullName evidence="1">MFS transporter</fullName>
    </submittedName>
</protein>
<proteinExistence type="predicted"/>
<keyword evidence="2" id="KW-1185">Reference proteome</keyword>
<organism evidence="1 2">
    <name type="scientific">Antarcticirhabdus aurantiaca</name>
    <dbReference type="NCBI Taxonomy" id="2606717"/>
    <lineage>
        <taxon>Bacteria</taxon>
        <taxon>Pseudomonadati</taxon>
        <taxon>Pseudomonadota</taxon>
        <taxon>Alphaproteobacteria</taxon>
        <taxon>Hyphomicrobiales</taxon>
        <taxon>Aurantimonadaceae</taxon>
        <taxon>Antarcticirhabdus</taxon>
    </lineage>
</organism>
<name>A0ACD4NNJ1_9HYPH</name>
<accession>A0ACD4NNJ1</accession>
<reference evidence="1" key="1">
    <citation type="submission" date="2022-11" db="EMBL/GenBank/DDBJ databases">
        <title>beta-Carotene-producing bacterium, Jeongeuplla avenae sp. nov., alleviates the salt stress of Arabidopsis seedlings.</title>
        <authorList>
            <person name="Jiang L."/>
            <person name="Lee J."/>
        </authorList>
    </citation>
    <scope>NUCLEOTIDE SEQUENCE</scope>
    <source>
        <strain evidence="1">DY_R2A_6</strain>
    </source>
</reference>
<evidence type="ECO:0000313" key="2">
    <source>
        <dbReference type="Proteomes" id="UP001163223"/>
    </source>
</evidence>
<dbReference type="Proteomes" id="UP001163223">
    <property type="component" value="Chromosome"/>
</dbReference>